<keyword evidence="5" id="KW-0130">Cell adhesion</keyword>
<accession>A0A915D922</accession>
<dbReference type="GO" id="GO:0007156">
    <property type="term" value="P:homophilic cell adhesion via plasma membrane adhesion molecules"/>
    <property type="evidence" value="ECO:0007669"/>
    <property type="project" value="InterPro"/>
</dbReference>
<keyword evidence="4 8" id="KW-0106">Calcium</keyword>
<dbReference type="CDD" id="cd11304">
    <property type="entry name" value="Cadherin_repeat"/>
    <property type="match status" value="4"/>
</dbReference>
<dbReference type="GO" id="GO:0005911">
    <property type="term" value="C:cell-cell junction"/>
    <property type="evidence" value="ECO:0007669"/>
    <property type="project" value="TreeGrafter"/>
</dbReference>
<dbReference type="Proteomes" id="UP000887574">
    <property type="component" value="Unplaced"/>
</dbReference>
<dbReference type="GO" id="GO:0005886">
    <property type="term" value="C:plasma membrane"/>
    <property type="evidence" value="ECO:0007669"/>
    <property type="project" value="InterPro"/>
</dbReference>
<dbReference type="PROSITE" id="PS50268">
    <property type="entry name" value="CADHERIN_2"/>
    <property type="match status" value="4"/>
</dbReference>
<dbReference type="SMART" id="SM00112">
    <property type="entry name" value="CA"/>
    <property type="match status" value="3"/>
</dbReference>
<evidence type="ECO:0000313" key="10">
    <source>
        <dbReference type="Proteomes" id="UP000887574"/>
    </source>
</evidence>
<dbReference type="AlphaFoldDB" id="A0A915D922"/>
<dbReference type="GO" id="GO:0005509">
    <property type="term" value="F:calcium ion binding"/>
    <property type="evidence" value="ECO:0007669"/>
    <property type="project" value="UniProtKB-UniRule"/>
</dbReference>
<evidence type="ECO:0000256" key="6">
    <source>
        <dbReference type="ARBA" id="ARBA00022989"/>
    </source>
</evidence>
<keyword evidence="7" id="KW-0472">Membrane</keyword>
<name>A0A915D922_9BILA</name>
<feature type="domain" description="Cadherin" evidence="9">
    <location>
        <begin position="190"/>
        <end position="311"/>
    </location>
</feature>
<evidence type="ECO:0000256" key="8">
    <source>
        <dbReference type="PROSITE-ProRule" id="PRU00043"/>
    </source>
</evidence>
<feature type="domain" description="Cadherin" evidence="9">
    <location>
        <begin position="107"/>
        <end position="189"/>
    </location>
</feature>
<protein>
    <submittedName>
        <fullName evidence="11">Cadherin domain-containing protein</fullName>
    </submittedName>
</protein>
<feature type="domain" description="Cadherin" evidence="9">
    <location>
        <begin position="570"/>
        <end position="657"/>
    </location>
</feature>
<dbReference type="InterPro" id="IPR002126">
    <property type="entry name" value="Cadherin-like_dom"/>
</dbReference>
<proteinExistence type="predicted"/>
<keyword evidence="10" id="KW-1185">Reference proteome</keyword>
<evidence type="ECO:0000256" key="2">
    <source>
        <dbReference type="ARBA" id="ARBA00022692"/>
    </source>
</evidence>
<dbReference type="InterPro" id="IPR015919">
    <property type="entry name" value="Cadherin-like_sf"/>
</dbReference>
<keyword evidence="6" id="KW-1133">Transmembrane helix</keyword>
<evidence type="ECO:0000313" key="11">
    <source>
        <dbReference type="WBParaSite" id="jg17413"/>
    </source>
</evidence>
<evidence type="ECO:0000256" key="3">
    <source>
        <dbReference type="ARBA" id="ARBA00022737"/>
    </source>
</evidence>
<keyword evidence="3" id="KW-0677">Repeat</keyword>
<feature type="domain" description="Cadherin" evidence="9">
    <location>
        <begin position="426"/>
        <end position="539"/>
    </location>
</feature>
<organism evidence="10 11">
    <name type="scientific">Ditylenchus dipsaci</name>
    <dbReference type="NCBI Taxonomy" id="166011"/>
    <lineage>
        <taxon>Eukaryota</taxon>
        <taxon>Metazoa</taxon>
        <taxon>Ecdysozoa</taxon>
        <taxon>Nematoda</taxon>
        <taxon>Chromadorea</taxon>
        <taxon>Rhabditida</taxon>
        <taxon>Tylenchina</taxon>
        <taxon>Tylenchomorpha</taxon>
        <taxon>Sphaerularioidea</taxon>
        <taxon>Anguinidae</taxon>
        <taxon>Anguininae</taxon>
        <taxon>Ditylenchus</taxon>
    </lineage>
</organism>
<dbReference type="PROSITE" id="PS00232">
    <property type="entry name" value="CADHERIN_1"/>
    <property type="match status" value="1"/>
</dbReference>
<dbReference type="InterPro" id="IPR020894">
    <property type="entry name" value="Cadherin_CS"/>
</dbReference>
<dbReference type="WBParaSite" id="jg17413">
    <property type="protein sequence ID" value="jg17413"/>
    <property type="gene ID" value="jg17413"/>
</dbReference>
<dbReference type="InterPro" id="IPR050971">
    <property type="entry name" value="Cadherin-domain_protein"/>
</dbReference>
<evidence type="ECO:0000256" key="5">
    <source>
        <dbReference type="ARBA" id="ARBA00022889"/>
    </source>
</evidence>
<sequence>MLPPISASSSPPPPDAGGYYELVGEGDIEELLAMSDVQVVIFASAIAFERRGCRPAVHCPSYNLSLFENSIGGGSVAGVDYAFTGPTAQLYSEANKIGVYLPKGYHQVNFRIVEGDKQQRFEASAKKLGNFAFLVIEHKNEEDILNRELQNQFTLLVRATAKRKKANALEASTIVNLRIVDENDNSPMFKKLEYSLQIDDRTALNSRLLQLDGFDADEGLNGELYFSLISPSNQFYVEAQTGWIRSYAPLKPGNYSLDCLIEDRASRLFYHKQQGDQDSDSSAQPVMFIRNKATVNVVVEPARHQHNRPKVHLQTLKFEPYQAHLQDAAILTIEDSVVDDLSSLQISTVNNSCCSNAVVQLRRQSPSQVVVKVSHYTNDLPIELRVHVVEALHMVRPILQLNYTLKPDLGERKVWLEGLLNKVVPVNESLPVGYVLAQFTAATTYLQDRIKIRYKLVVHNKSSNYIVPFDLNYHTGQLRLKSQLDYDDPQQQHVFDCSVIAGLFHNSQTHLNSKTLATPKVEHRVSLQLQDANDNCPEFLQVPSNYLVSVESKQPKTPADAVIYKPVVRDVDRGVNGQLVFKLLGVEGSENFFQINSSTGWVRISGGSLPPSSSQFWTIKVLAMDLGWPLSHHTQLTLHINVINNTINATASSVPKNGD</sequence>
<dbReference type="PANTHER" id="PTHR24025">
    <property type="entry name" value="DESMOGLEIN FAMILY MEMBER"/>
    <property type="match status" value="1"/>
</dbReference>
<evidence type="ECO:0000259" key="9">
    <source>
        <dbReference type="PROSITE" id="PS50268"/>
    </source>
</evidence>
<dbReference type="SUPFAM" id="SSF49313">
    <property type="entry name" value="Cadherin-like"/>
    <property type="match status" value="3"/>
</dbReference>
<dbReference type="Gene3D" id="2.60.40.60">
    <property type="entry name" value="Cadherins"/>
    <property type="match status" value="4"/>
</dbReference>
<dbReference type="PRINTS" id="PR00205">
    <property type="entry name" value="CADHERIN"/>
</dbReference>
<evidence type="ECO:0000256" key="7">
    <source>
        <dbReference type="ARBA" id="ARBA00023136"/>
    </source>
</evidence>
<evidence type="ECO:0000256" key="1">
    <source>
        <dbReference type="ARBA" id="ARBA00004370"/>
    </source>
</evidence>
<comment type="subcellular location">
    <subcellularLocation>
        <location evidence="1">Membrane</location>
    </subcellularLocation>
</comment>
<evidence type="ECO:0000256" key="4">
    <source>
        <dbReference type="ARBA" id="ARBA00022837"/>
    </source>
</evidence>
<reference evidence="11" key="1">
    <citation type="submission" date="2022-11" db="UniProtKB">
        <authorList>
            <consortium name="WormBaseParasite"/>
        </authorList>
    </citation>
    <scope>IDENTIFICATION</scope>
</reference>
<keyword evidence="2" id="KW-0812">Transmembrane</keyword>
<dbReference type="PANTHER" id="PTHR24025:SF23">
    <property type="entry name" value="NEURAL-CADHERIN"/>
    <property type="match status" value="1"/>
</dbReference>